<dbReference type="AlphaFoldDB" id="D1CF19"/>
<evidence type="ECO:0000313" key="2">
    <source>
        <dbReference type="EMBL" id="ACZ41525.1"/>
    </source>
</evidence>
<keyword evidence="3" id="KW-1185">Reference proteome</keyword>
<reference evidence="3" key="1">
    <citation type="journal article" date="2010" name="Stand. Genomic Sci.">
        <title>Complete genome sequence of 'Thermobaculum terrenum' type strain (YNP1).</title>
        <authorList>
            <person name="Kiss H."/>
            <person name="Cleland D."/>
            <person name="Lapidus A."/>
            <person name="Lucas S."/>
            <person name="Glavina Del Rio T."/>
            <person name="Nolan M."/>
            <person name="Tice H."/>
            <person name="Han C."/>
            <person name="Goodwin L."/>
            <person name="Pitluck S."/>
            <person name="Liolios K."/>
            <person name="Ivanova N."/>
            <person name="Mavromatis K."/>
            <person name="Ovchinnikova G."/>
            <person name="Pati A."/>
            <person name="Chen A."/>
            <person name="Palaniappan K."/>
            <person name="Land M."/>
            <person name="Hauser L."/>
            <person name="Chang Y."/>
            <person name="Jeffries C."/>
            <person name="Lu M."/>
            <person name="Brettin T."/>
            <person name="Detter J."/>
            <person name="Goker M."/>
            <person name="Tindall B."/>
            <person name="Beck B."/>
            <person name="McDermott T."/>
            <person name="Woyke T."/>
            <person name="Bristow J."/>
            <person name="Eisen J."/>
            <person name="Markowitz V."/>
            <person name="Hugenholtz P."/>
            <person name="Kyrpides N."/>
            <person name="Klenk H."/>
            <person name="Cheng J."/>
        </authorList>
    </citation>
    <scope>NUCLEOTIDE SEQUENCE [LARGE SCALE GENOMIC DNA]</scope>
    <source>
        <strain evidence="3">ATCC BAA-798 / YNP1</strain>
    </source>
</reference>
<sequence>MDKDLRSTEDLVRPSTFCKYLLYALQASEGRRKKRKRNTTPDAIGMGIKRDIMESVVREDPPPESFQQWLAAYCLRQGAGDGPFRAMAIDLYYEWQTALTSAEFQQWLLSGAPSEDAEPDSPSACQSQKNLVS</sequence>
<dbReference type="OrthoDB" id="5517944at2"/>
<name>D1CF19_THET1</name>
<dbReference type="eggNOG" id="ENOG50336FM">
    <property type="taxonomic scope" value="Bacteria"/>
</dbReference>
<dbReference type="KEGG" id="ttr:Tter_0607"/>
<dbReference type="STRING" id="525904.Tter_0607"/>
<gene>
    <name evidence="2" type="ordered locus">Tter_0607</name>
</gene>
<protein>
    <submittedName>
        <fullName evidence="2">Uncharacterized protein</fullName>
    </submittedName>
</protein>
<accession>D1CF19</accession>
<dbReference type="EMBL" id="CP001825">
    <property type="protein sequence ID" value="ACZ41525.1"/>
    <property type="molecule type" value="Genomic_DNA"/>
</dbReference>
<feature type="compositionally biased region" description="Polar residues" evidence="1">
    <location>
        <begin position="123"/>
        <end position="133"/>
    </location>
</feature>
<evidence type="ECO:0000313" key="3">
    <source>
        <dbReference type="Proteomes" id="UP000000323"/>
    </source>
</evidence>
<dbReference type="Proteomes" id="UP000000323">
    <property type="component" value="Chromosome 1"/>
</dbReference>
<feature type="region of interest" description="Disordered" evidence="1">
    <location>
        <begin position="110"/>
        <end position="133"/>
    </location>
</feature>
<dbReference type="HOGENOM" id="CLU_157330_0_0_0"/>
<organism evidence="2 3">
    <name type="scientific">Thermobaculum terrenum (strain ATCC BAA-798 / CCMEE 7001 / YNP1)</name>
    <dbReference type="NCBI Taxonomy" id="525904"/>
    <lineage>
        <taxon>Bacteria</taxon>
        <taxon>Bacillati</taxon>
        <taxon>Chloroflexota</taxon>
        <taxon>Chloroflexia</taxon>
        <taxon>Candidatus Thermobaculales</taxon>
        <taxon>Candidatus Thermobaculaceae</taxon>
        <taxon>Thermobaculum</taxon>
    </lineage>
</organism>
<proteinExistence type="predicted"/>
<evidence type="ECO:0000256" key="1">
    <source>
        <dbReference type="SAM" id="MobiDB-lite"/>
    </source>
</evidence>